<accession>A0A256G251</accession>
<evidence type="ECO:0000313" key="2">
    <source>
        <dbReference type="Proteomes" id="UP000215590"/>
    </source>
</evidence>
<dbReference type="Proteomes" id="UP000215590">
    <property type="component" value="Unassembled WGS sequence"/>
</dbReference>
<name>A0A256G251_9HYPH</name>
<reference evidence="1 2" key="1">
    <citation type="submission" date="2017-07" db="EMBL/GenBank/DDBJ databases">
        <title>Phylogenetic study on the rhizospheric bacterium Ochrobactrum sp. A44.</title>
        <authorList>
            <person name="Krzyzanowska D.M."/>
            <person name="Ossowicki A."/>
            <person name="Rajewska M."/>
            <person name="Maciag T."/>
            <person name="Kaczynski Z."/>
            <person name="Czerwicka M."/>
            <person name="Jafra S."/>
        </authorList>
    </citation>
    <scope>NUCLEOTIDE SEQUENCE [LARGE SCALE GENOMIC DNA]</scope>
    <source>
        <strain evidence="1 2">DSM 7216</strain>
    </source>
</reference>
<gene>
    <name evidence="1" type="ORF">CEV31_0680</name>
</gene>
<keyword evidence="2" id="KW-1185">Reference proteome</keyword>
<dbReference type="EMBL" id="NNRJ01000012">
    <property type="protein sequence ID" value="OYR21060.1"/>
    <property type="molecule type" value="Genomic_DNA"/>
</dbReference>
<comment type="caution">
    <text evidence="1">The sequence shown here is derived from an EMBL/GenBank/DDBJ whole genome shotgun (WGS) entry which is preliminary data.</text>
</comment>
<organism evidence="1 2">
    <name type="scientific">Brucella thiophenivorans</name>
    <dbReference type="NCBI Taxonomy" id="571255"/>
    <lineage>
        <taxon>Bacteria</taxon>
        <taxon>Pseudomonadati</taxon>
        <taxon>Pseudomonadota</taxon>
        <taxon>Alphaproteobacteria</taxon>
        <taxon>Hyphomicrobiales</taxon>
        <taxon>Brucellaceae</taxon>
        <taxon>Brucella/Ochrobactrum group</taxon>
        <taxon>Brucella</taxon>
    </lineage>
</organism>
<dbReference type="AlphaFoldDB" id="A0A256G251"/>
<protein>
    <submittedName>
        <fullName evidence="1">Uncharacterized protein</fullName>
    </submittedName>
</protein>
<sequence length="56" mass="6384">MDLKHAWTAINSRCRCTHAKNSREHSSAAEEQTSEQLHVISSILLLKEQKAPRERG</sequence>
<evidence type="ECO:0000313" key="1">
    <source>
        <dbReference type="EMBL" id="OYR21060.1"/>
    </source>
</evidence>
<proteinExistence type="predicted"/>